<dbReference type="RefSeq" id="WP_154362597.1">
    <property type="nucleotide sequence ID" value="NZ_WKJH01000001.1"/>
</dbReference>
<gene>
    <name evidence="2" type="ORF">GJ691_00310</name>
</gene>
<evidence type="ECO:0000313" key="2">
    <source>
        <dbReference type="EMBL" id="MRX62594.1"/>
    </source>
</evidence>
<protein>
    <submittedName>
        <fullName evidence="2">DUF262 domain-containing protein</fullName>
    </submittedName>
</protein>
<organism evidence="2 3">
    <name type="scientific">Maribacter luteus</name>
    <dbReference type="NCBI Taxonomy" id="2594478"/>
    <lineage>
        <taxon>Bacteria</taxon>
        <taxon>Pseudomonadati</taxon>
        <taxon>Bacteroidota</taxon>
        <taxon>Flavobacteriia</taxon>
        <taxon>Flavobacteriales</taxon>
        <taxon>Flavobacteriaceae</taxon>
        <taxon>Maribacter</taxon>
    </lineage>
</organism>
<feature type="domain" description="GmrSD restriction endonucleases N-terminal" evidence="1">
    <location>
        <begin position="16"/>
        <end position="217"/>
    </location>
</feature>
<dbReference type="EMBL" id="WKJH01000001">
    <property type="protein sequence ID" value="MRX62594.1"/>
    <property type="molecule type" value="Genomic_DNA"/>
</dbReference>
<sequence length="598" mass="68489">MDIQKYNVNQHLIETLLAWVKSGEIAIPEIQRPFVWDGSKVRDLMDSLYQGYPIGYIITWRNPNIRLKDGSTSEGKKILIDGQQRVTALTAAILGNYVIDKNYKRVKIKIAFNPIEEKFAVQTPVIVKDKQWIPDISKVLSGAVNSFNFTNDFINNNPGLDQNKIVAAINKLFNLAKKQIGLIDLAGELDIETVTEIFIRINSQGVILSQADFAMSKIAANDTYGGQELRKAIDYFSHLAVAPEFYQFIADNDADFAKTEYFQKMAWLKNENEDLYDPKYTDVLRVAFTTQFNRGKLSDLVSLLSGRNFETRTYEEEIAEASFKKLSDGVYHFMNETNFKRFVMIIKSAGFISSKMIRSQNAINFAYIVYLKLKAQGESPANIETYVRRWYVYSVLTGRYSGSPESTFDFDIRQIELKSFQDYLQEKEDGELSEAFWNASLVQSLNTSVTSSPYFHVYLASQVRANDKGFLSKEITVGDLITYRGDIHHIFPRNYLKKAGLTRGKYNQIANYVYMQQEVNIQVGAKAPEVYFGEILEQCKGGALKYGGINELDELKTNLGQNCISETIFSMDIDNYEDFLQLRRKLMANKMKEYYFSL</sequence>
<dbReference type="AlphaFoldDB" id="A0A6I2MKI2"/>
<reference evidence="2 3" key="1">
    <citation type="submission" date="2019-11" db="EMBL/GenBank/DDBJ databases">
        <title>Maribacter lutea sp. nov., a marine bacterium isolated from intertidal sand.</title>
        <authorList>
            <person name="Liu A."/>
        </authorList>
    </citation>
    <scope>NUCLEOTIDE SEQUENCE [LARGE SCALE GENOMIC DNA]</scope>
    <source>
        <strain evidence="2 3">RZ05</strain>
    </source>
</reference>
<dbReference type="OrthoDB" id="9798761at2"/>
<dbReference type="Pfam" id="PF03235">
    <property type="entry name" value="GmrSD_N"/>
    <property type="match status" value="1"/>
</dbReference>
<comment type="caution">
    <text evidence="2">The sequence shown here is derived from an EMBL/GenBank/DDBJ whole genome shotgun (WGS) entry which is preliminary data.</text>
</comment>
<name>A0A6I2MKI2_9FLAO</name>
<evidence type="ECO:0000259" key="1">
    <source>
        <dbReference type="Pfam" id="PF03235"/>
    </source>
</evidence>
<keyword evidence="3" id="KW-1185">Reference proteome</keyword>
<dbReference type="InterPro" id="IPR004919">
    <property type="entry name" value="GmrSD_N"/>
</dbReference>
<dbReference type="PANTHER" id="PTHR37292">
    <property type="entry name" value="VNG6097C"/>
    <property type="match status" value="1"/>
</dbReference>
<proteinExistence type="predicted"/>
<dbReference type="Proteomes" id="UP000443153">
    <property type="component" value="Unassembled WGS sequence"/>
</dbReference>
<dbReference type="PANTHER" id="PTHR37292:SF2">
    <property type="entry name" value="DUF262 DOMAIN-CONTAINING PROTEIN"/>
    <property type="match status" value="1"/>
</dbReference>
<evidence type="ECO:0000313" key="3">
    <source>
        <dbReference type="Proteomes" id="UP000443153"/>
    </source>
</evidence>
<accession>A0A6I2MKI2</accession>